<dbReference type="Pfam" id="PF12833">
    <property type="entry name" value="HTH_18"/>
    <property type="match status" value="1"/>
</dbReference>
<dbReference type="InterPro" id="IPR018060">
    <property type="entry name" value="HTH_AraC"/>
</dbReference>
<evidence type="ECO:0000256" key="3">
    <source>
        <dbReference type="ARBA" id="ARBA00023163"/>
    </source>
</evidence>
<proteinExistence type="predicted"/>
<keyword evidence="2" id="KW-0238">DNA-binding</keyword>
<evidence type="ECO:0000313" key="5">
    <source>
        <dbReference type="EMBL" id="ACU61777.1"/>
    </source>
</evidence>
<dbReference type="EMBL" id="CP001699">
    <property type="protein sequence ID" value="ACU61777.1"/>
    <property type="molecule type" value="Genomic_DNA"/>
</dbReference>
<feature type="domain" description="HTH araC/xylS-type" evidence="4">
    <location>
        <begin position="206"/>
        <end position="312"/>
    </location>
</feature>
<dbReference type="Gene3D" id="1.10.10.60">
    <property type="entry name" value="Homeodomain-like"/>
    <property type="match status" value="1"/>
</dbReference>
<protein>
    <submittedName>
        <fullName evidence="5">Transcriptional regulator, AraC family</fullName>
    </submittedName>
</protein>
<dbReference type="PANTHER" id="PTHR43280:SF32">
    <property type="entry name" value="TRANSCRIPTIONAL REGULATORY PROTEIN"/>
    <property type="match status" value="1"/>
</dbReference>
<dbReference type="PANTHER" id="PTHR43280">
    <property type="entry name" value="ARAC-FAMILY TRANSCRIPTIONAL REGULATOR"/>
    <property type="match status" value="1"/>
</dbReference>
<dbReference type="Proteomes" id="UP000002215">
    <property type="component" value="Chromosome"/>
</dbReference>
<dbReference type="SUPFAM" id="SSF46689">
    <property type="entry name" value="Homeodomain-like"/>
    <property type="match status" value="1"/>
</dbReference>
<reference evidence="5 6" key="2">
    <citation type="journal article" date="2010" name="Stand. Genomic Sci.">
        <title>Complete genome sequence of Chitinophaga pinensis type strain (UQM 2034).</title>
        <authorList>
            <person name="Glavina Del Rio T."/>
            <person name="Abt B."/>
            <person name="Spring S."/>
            <person name="Lapidus A."/>
            <person name="Nolan M."/>
            <person name="Tice H."/>
            <person name="Copeland A."/>
            <person name="Cheng J.F."/>
            <person name="Chen F."/>
            <person name="Bruce D."/>
            <person name="Goodwin L."/>
            <person name="Pitluck S."/>
            <person name="Ivanova N."/>
            <person name="Mavromatis K."/>
            <person name="Mikhailova N."/>
            <person name="Pati A."/>
            <person name="Chen A."/>
            <person name="Palaniappan K."/>
            <person name="Land M."/>
            <person name="Hauser L."/>
            <person name="Chang Y.J."/>
            <person name="Jeffries C.D."/>
            <person name="Chain P."/>
            <person name="Saunders E."/>
            <person name="Detter J.C."/>
            <person name="Brettin T."/>
            <person name="Rohde M."/>
            <person name="Goker M."/>
            <person name="Bristow J."/>
            <person name="Eisen J.A."/>
            <person name="Markowitz V."/>
            <person name="Hugenholtz P."/>
            <person name="Kyrpides N.C."/>
            <person name="Klenk H.P."/>
            <person name="Lucas S."/>
        </authorList>
    </citation>
    <scope>NUCLEOTIDE SEQUENCE [LARGE SCALE GENOMIC DNA]</scope>
    <source>
        <strain evidence="6">ATCC 43595 / DSM 2588 / LMG 13176 / NBRC 15968 / NCIMB 11800 / UQM 2034</strain>
    </source>
</reference>
<gene>
    <name evidence="5" type="ordered locus">Cpin_4329</name>
</gene>
<dbReference type="GO" id="GO:0003700">
    <property type="term" value="F:DNA-binding transcription factor activity"/>
    <property type="evidence" value="ECO:0007669"/>
    <property type="project" value="InterPro"/>
</dbReference>
<dbReference type="PROSITE" id="PS01124">
    <property type="entry name" value="HTH_ARAC_FAMILY_2"/>
    <property type="match status" value="1"/>
</dbReference>
<evidence type="ECO:0000313" key="6">
    <source>
        <dbReference type="Proteomes" id="UP000002215"/>
    </source>
</evidence>
<sequence length="319" mass="36480">MKVMERVSLNELDKRFASGSSLELNALLPTGIQDEIGHFNVFNLLNIRQGAQDKPSEPYQCRTFYKISLLQGHSQIGYPDGIIQLSQPTLVFTTPKMPVTWFPEERQSGMFCVFTPEFFHPARSGVVVDELPIYKSPEHPVFQLQKGDIKKVKDIFEKMQTMIASTYAYKYDLLRVYALELIHLGQQLQSTVMLHPNHSHFARTTSLFIELLERQFPLENPHQRIKLRTAKDYADMLSIHVNHLNKILKETTGLTTSALIGGRILKEAQILLRQTNWTIAEIADSLGFSDFAHFAKFFKSETSIPPGTYRSQAKSLNYT</sequence>
<dbReference type="SMART" id="SM00342">
    <property type="entry name" value="HTH_ARAC"/>
    <property type="match status" value="1"/>
</dbReference>
<organism evidence="5 6">
    <name type="scientific">Chitinophaga pinensis (strain ATCC 43595 / DSM 2588 / LMG 13176 / NBRC 15968 / NCIMB 11800 / UQM 2034)</name>
    <dbReference type="NCBI Taxonomy" id="485918"/>
    <lineage>
        <taxon>Bacteria</taxon>
        <taxon>Pseudomonadati</taxon>
        <taxon>Bacteroidota</taxon>
        <taxon>Chitinophagia</taxon>
        <taxon>Chitinophagales</taxon>
        <taxon>Chitinophagaceae</taxon>
        <taxon>Chitinophaga</taxon>
    </lineage>
</organism>
<keyword evidence="3" id="KW-0804">Transcription</keyword>
<evidence type="ECO:0000256" key="2">
    <source>
        <dbReference type="ARBA" id="ARBA00023125"/>
    </source>
</evidence>
<evidence type="ECO:0000259" key="4">
    <source>
        <dbReference type="PROSITE" id="PS01124"/>
    </source>
</evidence>
<dbReference type="InterPro" id="IPR009057">
    <property type="entry name" value="Homeodomain-like_sf"/>
</dbReference>
<reference evidence="6" key="1">
    <citation type="submission" date="2009-08" db="EMBL/GenBank/DDBJ databases">
        <title>The complete genome of Chitinophaga pinensis DSM 2588.</title>
        <authorList>
            <consortium name="US DOE Joint Genome Institute (JGI-PGF)"/>
            <person name="Lucas S."/>
            <person name="Copeland A."/>
            <person name="Lapidus A."/>
            <person name="Glavina del Rio T."/>
            <person name="Dalin E."/>
            <person name="Tice H."/>
            <person name="Bruce D."/>
            <person name="Goodwin L."/>
            <person name="Pitluck S."/>
            <person name="Kyrpides N."/>
            <person name="Mavromatis K."/>
            <person name="Ivanova N."/>
            <person name="Mikhailova N."/>
            <person name="Sims D."/>
            <person name="Meinche L."/>
            <person name="Brettin T."/>
            <person name="Detter J.C."/>
            <person name="Han C."/>
            <person name="Larimer F."/>
            <person name="Land M."/>
            <person name="Hauser L."/>
            <person name="Markowitz V."/>
            <person name="Cheng J.-F."/>
            <person name="Hugenholtz P."/>
            <person name="Woyke T."/>
            <person name="Wu D."/>
            <person name="Spring S."/>
            <person name="Klenk H.-P."/>
            <person name="Eisen J.A."/>
        </authorList>
    </citation>
    <scope>NUCLEOTIDE SEQUENCE [LARGE SCALE GENOMIC DNA]</scope>
    <source>
        <strain evidence="6">ATCC 43595 / DSM 2588 / LMG 13176 / NBRC 15968 / NCIMB 11800 / UQM 2034</strain>
    </source>
</reference>
<dbReference type="AlphaFoldDB" id="A0A979GQS0"/>
<keyword evidence="1" id="KW-0805">Transcription regulation</keyword>
<accession>A0A979GQS0</accession>
<dbReference type="GO" id="GO:0043565">
    <property type="term" value="F:sequence-specific DNA binding"/>
    <property type="evidence" value="ECO:0007669"/>
    <property type="project" value="InterPro"/>
</dbReference>
<name>A0A979GQS0_CHIPD</name>
<dbReference type="KEGG" id="cpi:Cpin_4329"/>
<evidence type="ECO:0000256" key="1">
    <source>
        <dbReference type="ARBA" id="ARBA00023015"/>
    </source>
</evidence>